<keyword evidence="4" id="KW-0813">Transport</keyword>
<dbReference type="Proteomes" id="UP001166052">
    <property type="component" value="Unassembled WGS sequence"/>
</dbReference>
<dbReference type="InterPro" id="IPR048319">
    <property type="entry name" value="Vps52_CC"/>
</dbReference>
<comment type="subcellular location">
    <subcellularLocation>
        <location evidence="1">Golgi apparatus</location>
        <location evidence="1">trans-Golgi network</location>
    </subcellularLocation>
</comment>
<sequence length="1139" mass="129542">MEQMLSSFQSDLSSISSEIQTLQEQSVAMNIKLKNRQSVRSELSQLVDELMVPSSMMAIILDTPVTEQEFVEQLHELDNKINYVKEQSFRETLACNDVQEVLEKLKIKAVTKIREFILQKIYSFRKPMTNYQIPQNALLKYRFFYQFLLANERHVAKEIRDEYVDIMCKIYFSYFKSYTGRLMKVQYEEVADKDDLMGVEDTAKNKRFFSKPSLKNRNTIFTLGNRGSIISSTELEAPILVPHAAQKSDARYPFETLFRSQHYALLDNSCREYLFLCDFFMVTGNSAQDLFNSIMGKTLAMFLKHIATYVSDCYDSIAIFLCIHIILRFRAITVKRNIPAIDKYWETVLEILWPRFELILELNIQSIRNTDPQRLGTLDTRPHYITRRYAEFSSAIVSINQTFPSEKTNALLGQLQVEVENFVLRMAAEFPSRKEQLIFLINNYDMMLSVLMERAADDSKEVEGFQQLLLARTQEFIEEILSPPFGGMIAFVKESEALIEKGQMEKLKSEEARASHLVRGFASSWKQSVENLSQDVMRSFTNFKNGTGIIQDSVSGSSMFAGDGECTCRCILRRPELEKCRLGNNTAALISKPLSFDPISTPKSKCQCQCEITGYNPCDAELKLERLRNRTPDVEKDSVSGSSMFAGDGECTCRCILRRPELEKCRLGNNTAALISKPLSFDPISTPKSKCQCQCEITGYNPCDAELKLERLRNRTPDVEKIEPIVSMLHQALTSADIRRLSSNTNRATTHIKTLEQALLSNYTAERVFMKKIYTSLSQTAMLYQNFTEALRLLSRELYKLNSHLRVYRDMTIQQGHKLQDNMTSEQNGSVPYDASQSNISNRENKEEVNTVNPREEDVEVELSNTVPEDSCAGTLMAVKTPRAFGQFGRKEGAWLRDPLSRDGTLYLADYIFGSELLEFSDTEALAQGRPSSRVHMLPCSYSGTGHTVYNGSFYYLKAFTRTLIRYSLSHRATAAWGLLEDLSLAAQSLSKFGSGSGRSWQGYNDVTFASDETGLWVVYPSNHFGTIVDDELVLVQLDPEELTPRKDSLWKVGLSRPQYGLSFVICGVLYVMDKDSIARGAISFAFDTHSNSQTVPALPFSTGSTSSYLTQLSYSPLERQLYGWDNGVQVKYPLHFAV</sequence>
<comment type="similarity">
    <text evidence="2">Belongs to the VPS52 family.</text>
</comment>
<comment type="caution">
    <text evidence="10">The sequence shown here is derived from an EMBL/GenBank/DDBJ whole genome shotgun (WGS) entry which is preliminary data.</text>
</comment>
<evidence type="ECO:0000256" key="2">
    <source>
        <dbReference type="ARBA" id="ARBA00008180"/>
    </source>
</evidence>
<dbReference type="EMBL" id="JAAWVN010004850">
    <property type="protein sequence ID" value="MBN3289781.1"/>
    <property type="molecule type" value="Genomic_DNA"/>
</dbReference>
<feature type="non-terminal residue" evidence="10">
    <location>
        <position position="1139"/>
    </location>
</feature>
<dbReference type="PROSITE" id="PS51132">
    <property type="entry name" value="OLF"/>
    <property type="match status" value="1"/>
</dbReference>
<reference evidence="10" key="1">
    <citation type="journal article" date="2021" name="Cell">
        <title>Tracing the genetic footprints of vertebrate landing in non-teleost ray-finned fishes.</title>
        <authorList>
            <person name="Bi X."/>
            <person name="Wang K."/>
            <person name="Yang L."/>
            <person name="Pan H."/>
            <person name="Jiang H."/>
            <person name="Wei Q."/>
            <person name="Fang M."/>
            <person name="Yu H."/>
            <person name="Zhu C."/>
            <person name="Cai Y."/>
            <person name="He Y."/>
            <person name="Gan X."/>
            <person name="Zeng H."/>
            <person name="Yu D."/>
            <person name="Zhu Y."/>
            <person name="Jiang H."/>
            <person name="Qiu Q."/>
            <person name="Yang H."/>
            <person name="Zhang Y.E."/>
            <person name="Wang W."/>
            <person name="Zhu M."/>
            <person name="He S."/>
            <person name="Zhang G."/>
        </authorList>
    </citation>
    <scope>NUCLEOTIDE SEQUENCE</scope>
    <source>
        <strain evidence="10">Bchr_001</strain>
    </source>
</reference>
<accession>A0ABS2YU26</accession>
<keyword evidence="11" id="KW-1185">Reference proteome</keyword>
<feature type="domain" description="Olfactomedin-like" evidence="9">
    <location>
        <begin position="871"/>
        <end position="1139"/>
    </location>
</feature>
<keyword evidence="6" id="KW-0333">Golgi apparatus</keyword>
<evidence type="ECO:0000256" key="7">
    <source>
        <dbReference type="PROSITE-ProRule" id="PRU00446"/>
    </source>
</evidence>
<comment type="caution">
    <text evidence="7">Lacks conserved residue(s) required for the propagation of feature annotation.</text>
</comment>
<evidence type="ECO:0000256" key="1">
    <source>
        <dbReference type="ARBA" id="ARBA00004601"/>
    </source>
</evidence>
<dbReference type="Pfam" id="PF20655">
    <property type="entry name" value="Vps52_C"/>
    <property type="match status" value="1"/>
</dbReference>
<dbReference type="SMART" id="SM00284">
    <property type="entry name" value="OLF"/>
    <property type="match status" value="1"/>
</dbReference>
<evidence type="ECO:0000256" key="3">
    <source>
        <dbReference type="ARBA" id="ARBA00017083"/>
    </source>
</evidence>
<dbReference type="InterPro" id="IPR048361">
    <property type="entry name" value="Vps52_C"/>
</dbReference>
<name>A0ABS2YU26_POLSE</name>
<evidence type="ECO:0000313" key="11">
    <source>
        <dbReference type="Proteomes" id="UP001166052"/>
    </source>
</evidence>
<dbReference type="PANTHER" id="PTHR14190">
    <property type="entry name" value="SUPPRESSOR OF ACTIN MUTATIONS 2/VACUOLAR PROTEIN SORTING 52"/>
    <property type="match status" value="1"/>
</dbReference>
<feature type="non-terminal residue" evidence="10">
    <location>
        <position position="1"/>
    </location>
</feature>
<evidence type="ECO:0000313" key="10">
    <source>
        <dbReference type="EMBL" id="MBN3289781.1"/>
    </source>
</evidence>
<evidence type="ECO:0000256" key="8">
    <source>
        <dbReference type="SAM" id="MobiDB-lite"/>
    </source>
</evidence>
<dbReference type="PANTHER" id="PTHR14190:SF7">
    <property type="entry name" value="VACUOLAR PROTEIN SORTING-ASSOCIATED PROTEIN 52 HOMOLOG"/>
    <property type="match status" value="1"/>
</dbReference>
<evidence type="ECO:0000256" key="6">
    <source>
        <dbReference type="ARBA" id="ARBA00023034"/>
    </source>
</evidence>
<keyword evidence="5" id="KW-0653">Protein transport</keyword>
<protein>
    <recommendedName>
        <fullName evidence="3">Vacuolar protein sorting-associated protein 52 homolog</fullName>
    </recommendedName>
</protein>
<dbReference type="InterPro" id="IPR007258">
    <property type="entry name" value="Vps52"/>
</dbReference>
<dbReference type="InterPro" id="IPR003112">
    <property type="entry name" value="Olfac-like_dom"/>
</dbReference>
<proteinExistence type="inferred from homology"/>
<organism evidence="10 11">
    <name type="scientific">Polypterus senegalus</name>
    <name type="common">Senegal bichir</name>
    <dbReference type="NCBI Taxonomy" id="55291"/>
    <lineage>
        <taxon>Eukaryota</taxon>
        <taxon>Metazoa</taxon>
        <taxon>Chordata</taxon>
        <taxon>Craniata</taxon>
        <taxon>Vertebrata</taxon>
        <taxon>Euteleostomi</taxon>
        <taxon>Actinopterygii</taxon>
        <taxon>Polypteriformes</taxon>
        <taxon>Polypteridae</taxon>
        <taxon>Polypterus</taxon>
    </lineage>
</organism>
<feature type="region of interest" description="Disordered" evidence="8">
    <location>
        <begin position="843"/>
        <end position="863"/>
    </location>
</feature>
<dbReference type="Pfam" id="PF02191">
    <property type="entry name" value="OLF"/>
    <property type="match status" value="1"/>
</dbReference>
<evidence type="ECO:0000256" key="4">
    <source>
        <dbReference type="ARBA" id="ARBA00022448"/>
    </source>
</evidence>
<evidence type="ECO:0000259" key="9">
    <source>
        <dbReference type="PROSITE" id="PS51132"/>
    </source>
</evidence>
<evidence type="ECO:0000256" key="5">
    <source>
        <dbReference type="ARBA" id="ARBA00022927"/>
    </source>
</evidence>
<gene>
    <name evidence="10" type="primary">Vps52</name>
    <name evidence="10" type="ORF">GTO92_0018197</name>
</gene>
<dbReference type="Pfam" id="PF04129">
    <property type="entry name" value="Vps52_CC"/>
    <property type="match status" value="1"/>
</dbReference>